<name>A0A6C0GCA5_9BACT</name>
<dbReference type="AlphaFoldDB" id="A0A6C0GCA5"/>
<reference evidence="2 3" key="1">
    <citation type="submission" date="2020-01" db="EMBL/GenBank/DDBJ databases">
        <authorList>
            <person name="Kim M.K."/>
        </authorList>
    </citation>
    <scope>NUCLEOTIDE SEQUENCE [LARGE SCALE GENOMIC DNA]</scope>
    <source>
        <strain evidence="2 3">172606-1</strain>
    </source>
</reference>
<dbReference type="EMBL" id="CP048222">
    <property type="protein sequence ID" value="QHT65619.1"/>
    <property type="molecule type" value="Genomic_DNA"/>
</dbReference>
<keyword evidence="1" id="KW-0812">Transmembrane</keyword>
<evidence type="ECO:0000313" key="2">
    <source>
        <dbReference type="EMBL" id="QHT65619.1"/>
    </source>
</evidence>
<evidence type="ECO:0000313" key="3">
    <source>
        <dbReference type="Proteomes" id="UP000480178"/>
    </source>
</evidence>
<feature type="transmembrane region" description="Helical" evidence="1">
    <location>
        <begin position="134"/>
        <end position="153"/>
    </location>
</feature>
<evidence type="ECO:0000256" key="1">
    <source>
        <dbReference type="SAM" id="Phobius"/>
    </source>
</evidence>
<proteinExistence type="predicted"/>
<keyword evidence="1" id="KW-1133">Transmembrane helix</keyword>
<dbReference type="Proteomes" id="UP000480178">
    <property type="component" value="Chromosome"/>
</dbReference>
<dbReference type="KEGG" id="rhoz:GXP67_02535"/>
<protein>
    <submittedName>
        <fullName evidence="2">Uncharacterized protein</fullName>
    </submittedName>
</protein>
<feature type="transmembrane region" description="Helical" evidence="1">
    <location>
        <begin position="38"/>
        <end position="57"/>
    </location>
</feature>
<gene>
    <name evidence="2" type="ORF">GXP67_02535</name>
</gene>
<feature type="transmembrane region" description="Helical" evidence="1">
    <location>
        <begin position="159"/>
        <end position="179"/>
    </location>
</feature>
<accession>A0A6C0GCA5</accession>
<keyword evidence="1" id="KW-0472">Membrane</keyword>
<organism evidence="2 3">
    <name type="scientific">Rhodocytophaga rosea</name>
    <dbReference type="NCBI Taxonomy" id="2704465"/>
    <lineage>
        <taxon>Bacteria</taxon>
        <taxon>Pseudomonadati</taxon>
        <taxon>Bacteroidota</taxon>
        <taxon>Cytophagia</taxon>
        <taxon>Cytophagales</taxon>
        <taxon>Rhodocytophagaceae</taxon>
        <taxon>Rhodocytophaga</taxon>
    </lineage>
</organism>
<feature type="transmembrane region" description="Helical" evidence="1">
    <location>
        <begin position="106"/>
        <end position="125"/>
    </location>
</feature>
<keyword evidence="3" id="KW-1185">Reference proteome</keyword>
<sequence length="194" mass="21668">MNNKMLGTLAMSGAPFLFLDYCMHGMNGGGEQFQHTSMSGILSIVYISAWMCSMVGLSNLKATGESKSAKVWLIIPLVTLSIANIWNGWEVIQPGANTFLYHLLDMFWPISNLFMFFFGIKVILARQLQGWKRYIPLVVGLWLPFTILLNAIAGMSTTIMMVSGIYSAFTWTVLGYIVYTSPVTDKLRYAPVVI</sequence>
<feature type="transmembrane region" description="Helical" evidence="1">
    <location>
        <begin position="69"/>
        <end position="86"/>
    </location>
</feature>
<dbReference type="RefSeq" id="WP_162441701.1">
    <property type="nucleotide sequence ID" value="NZ_CP048222.1"/>
</dbReference>